<gene>
    <name evidence="2" type="ORF">OSIN01602_LOCUS11664</name>
</gene>
<evidence type="ECO:0000256" key="1">
    <source>
        <dbReference type="SAM" id="MobiDB-lite"/>
    </source>
</evidence>
<sequence length="392" mass="43901">MKFRGRKSDKRQKEMFRYRHSTMKDSIHTRGCLNRVNNEVHGKANGNLDQLLVLDHSGHIVPTGDVGAARSKPKKASEVEAETNTKEEATTAIGVTAESEAEATGDVATEEGQDVALQRSEEEPSPVGEEKKVNEDDTGVATIPGLELEPDPTENSQHNENVILSPLSTDTADRNDQQSSPNEGEEEKKEEGKRVTISDDANDKDRPSLNRPCSSALYKMGCSRRLSCPKIESRRSITFGTVTIRDYEMTLGNHPDCSYGPPVQLGWNYLEYCPLELNEYEMHHSLRRPLKDLVLNYYQRRDLLRGFDEQTLKAAVKEVKRTQMKRSVTRATLPVRRVEDVAESARRKMGRILMKRRDEDELGAWCKGDDSVATASTADTALEVEGNPISVQ</sequence>
<evidence type="ECO:0000313" key="2">
    <source>
        <dbReference type="EMBL" id="CAD9342563.1"/>
    </source>
</evidence>
<protein>
    <submittedName>
        <fullName evidence="2">Uncharacterized protein</fullName>
    </submittedName>
</protein>
<feature type="compositionally biased region" description="Basic and acidic residues" evidence="1">
    <location>
        <begin position="75"/>
        <end position="89"/>
    </location>
</feature>
<feature type="compositionally biased region" description="Polar residues" evidence="1">
    <location>
        <begin position="153"/>
        <end position="170"/>
    </location>
</feature>
<feature type="compositionally biased region" description="Acidic residues" evidence="1">
    <location>
        <begin position="99"/>
        <end position="113"/>
    </location>
</feature>
<feature type="compositionally biased region" description="Basic and acidic residues" evidence="1">
    <location>
        <begin position="186"/>
        <end position="208"/>
    </location>
</feature>
<proteinExistence type="predicted"/>
<reference evidence="2" key="1">
    <citation type="submission" date="2021-01" db="EMBL/GenBank/DDBJ databases">
        <authorList>
            <person name="Corre E."/>
            <person name="Pelletier E."/>
            <person name="Niang G."/>
            <person name="Scheremetjew M."/>
            <person name="Finn R."/>
            <person name="Kale V."/>
            <person name="Holt S."/>
            <person name="Cochrane G."/>
            <person name="Meng A."/>
            <person name="Brown T."/>
            <person name="Cohen L."/>
        </authorList>
    </citation>
    <scope>NUCLEOTIDE SEQUENCE</scope>
    <source>
        <strain evidence="2">Grunow 1884</strain>
    </source>
</reference>
<dbReference type="AlphaFoldDB" id="A0A7S1ZM31"/>
<feature type="region of interest" description="Disordered" evidence="1">
    <location>
        <begin position="64"/>
        <end position="212"/>
    </location>
</feature>
<accession>A0A7S1ZM31</accession>
<name>A0A7S1ZM31_TRICV</name>
<dbReference type="EMBL" id="HBGO01020346">
    <property type="protein sequence ID" value="CAD9342563.1"/>
    <property type="molecule type" value="Transcribed_RNA"/>
</dbReference>
<organism evidence="2">
    <name type="scientific">Trieres chinensis</name>
    <name type="common">Marine centric diatom</name>
    <name type="synonym">Odontella sinensis</name>
    <dbReference type="NCBI Taxonomy" id="1514140"/>
    <lineage>
        <taxon>Eukaryota</taxon>
        <taxon>Sar</taxon>
        <taxon>Stramenopiles</taxon>
        <taxon>Ochrophyta</taxon>
        <taxon>Bacillariophyta</taxon>
        <taxon>Mediophyceae</taxon>
        <taxon>Biddulphiophycidae</taxon>
        <taxon>Eupodiscales</taxon>
        <taxon>Parodontellaceae</taxon>
        <taxon>Trieres</taxon>
    </lineage>
</organism>